<evidence type="ECO:0000256" key="1">
    <source>
        <dbReference type="SAM" id="Phobius"/>
    </source>
</evidence>
<keyword evidence="1" id="KW-0472">Membrane</keyword>
<dbReference type="Pfam" id="PF03644">
    <property type="entry name" value="Glyco_hydro_85"/>
    <property type="match status" value="1"/>
</dbReference>
<protein>
    <recommendedName>
        <fullName evidence="2">Cytosolic endo-beta-N-acetylglucosaminidase TIM barrel domain-containing protein</fullName>
    </recommendedName>
</protein>
<name>A0A024TSI2_9STRA</name>
<dbReference type="Gene3D" id="3.20.20.80">
    <property type="entry name" value="Glycosidases"/>
    <property type="match status" value="1"/>
</dbReference>
<dbReference type="InterPro" id="IPR032979">
    <property type="entry name" value="ENGase"/>
</dbReference>
<dbReference type="STRING" id="157072.A0A024TSI2"/>
<dbReference type="GO" id="GO:0033925">
    <property type="term" value="F:mannosyl-glycoprotein endo-beta-N-acetylglucosaminidase activity"/>
    <property type="evidence" value="ECO:0007669"/>
    <property type="project" value="UniProtKB-EC"/>
</dbReference>
<reference evidence="3" key="1">
    <citation type="submission" date="2013-12" db="EMBL/GenBank/DDBJ databases">
        <title>The Genome Sequence of Aphanomyces invadans NJM9701.</title>
        <authorList>
            <consortium name="The Broad Institute Genomics Platform"/>
            <person name="Russ C."/>
            <person name="Tyler B."/>
            <person name="van West P."/>
            <person name="Dieguez-Uribeondo J."/>
            <person name="Young S.K."/>
            <person name="Zeng Q."/>
            <person name="Gargeya S."/>
            <person name="Fitzgerald M."/>
            <person name="Abouelleil A."/>
            <person name="Alvarado L."/>
            <person name="Chapman S.B."/>
            <person name="Gainer-Dewar J."/>
            <person name="Goldberg J."/>
            <person name="Griggs A."/>
            <person name="Gujja S."/>
            <person name="Hansen M."/>
            <person name="Howarth C."/>
            <person name="Imamovic A."/>
            <person name="Ireland A."/>
            <person name="Larimer J."/>
            <person name="McCowan C."/>
            <person name="Murphy C."/>
            <person name="Pearson M."/>
            <person name="Poon T.W."/>
            <person name="Priest M."/>
            <person name="Roberts A."/>
            <person name="Saif S."/>
            <person name="Shea T."/>
            <person name="Sykes S."/>
            <person name="Wortman J."/>
            <person name="Nusbaum C."/>
            <person name="Birren B."/>
        </authorList>
    </citation>
    <scope>NUCLEOTIDE SEQUENCE [LARGE SCALE GENOMIC DNA]</scope>
    <source>
        <strain evidence="3">NJM9701</strain>
    </source>
</reference>
<dbReference type="GO" id="GO:0005829">
    <property type="term" value="C:cytosol"/>
    <property type="evidence" value="ECO:0007669"/>
    <property type="project" value="UniProtKB-SubCell"/>
</dbReference>
<dbReference type="VEuPathDB" id="FungiDB:H310_09823"/>
<proteinExistence type="predicted"/>
<keyword evidence="1" id="KW-0812">Transmembrane</keyword>
<dbReference type="OrthoDB" id="284473at2759"/>
<evidence type="ECO:0000313" key="3">
    <source>
        <dbReference type="EMBL" id="ETV96973.1"/>
    </source>
</evidence>
<sequence length="769" mass="82932">MVTELDATAWPPAAAWLSVAMSTLVGALTLMYYISFRLVATAPSAACPAADARSTDGKVAGPTKYELFVTAAVSQSPVVLFTTGGVTPVLDLCRLNHVQLHHVNLDRVAGKDAIIQELQRRCALTSQWHEVLFRNGEFVIDTSASKVLSMAESRALAGRLAMDPDTFLVPNMPGADIVLSLKPSLLQRRDATSRSQNLPETVQAFLAWEVDSIPFEATASLPLARRPRAANRQRSHLAVLSSCGSTIAHTADEFGADTTGGEFVPWEIIDTVVITSTSFLALPQPGQTDAAHRNGVRVLGSVTWDATSTTAASSACDWEELAGQLKRVQDKVGFDGWHLANLPETAIETLLPHLTSSYLLWSADAADEVSHDLDALTALLPVVDGVMLPPLTDRTALTKLAKVAGGHRWKLHFGLDPLQSDEISARMLRFADASICVPIQAVTEAAFWATNWRALSPVENLHGGGSEALYTAFNVGRGESTAIDGRVVSSTPWQNDAHTDVLPTLNKTKSPIHMQISMDMSFQGGSSLQLSATLPAKARASVELLPLQVHFAPRKVIRVAYTFHTAADPAAFGIALNLTSKEELVLRGGPAAAQPSPPHYSSLSPLLGRAKHTRAYGPVSETLQNGWRTRVYHLGGALWDGHVIQALSVFGVNLNNDAEVWAVHLGQVVVCPLGAMPSPAVTAVEVDHKTATLQWNVPSTVQYTHVFEHVFDGQDCGVVWRGRATQPRWPLPPRSECMTFYLQPVAWTGDLGPCQRVTVLAPREDGMAH</sequence>
<dbReference type="RefSeq" id="XP_008874219.1">
    <property type="nucleotide sequence ID" value="XM_008875997.1"/>
</dbReference>
<dbReference type="EMBL" id="KI913974">
    <property type="protein sequence ID" value="ETV96973.1"/>
    <property type="molecule type" value="Genomic_DNA"/>
</dbReference>
<dbReference type="PANTHER" id="PTHR13246:SF1">
    <property type="entry name" value="CYTOSOLIC ENDO-BETA-N-ACETYLGLUCOSAMINIDASE"/>
    <property type="match status" value="1"/>
</dbReference>
<evidence type="ECO:0000259" key="2">
    <source>
        <dbReference type="Pfam" id="PF03644"/>
    </source>
</evidence>
<organism evidence="3">
    <name type="scientific">Aphanomyces invadans</name>
    <dbReference type="NCBI Taxonomy" id="157072"/>
    <lineage>
        <taxon>Eukaryota</taxon>
        <taxon>Sar</taxon>
        <taxon>Stramenopiles</taxon>
        <taxon>Oomycota</taxon>
        <taxon>Saprolegniomycetes</taxon>
        <taxon>Saprolegniales</taxon>
        <taxon>Verrucalvaceae</taxon>
        <taxon>Aphanomyces</taxon>
    </lineage>
</organism>
<gene>
    <name evidence="3" type="ORF">H310_09823</name>
</gene>
<accession>A0A024TSI2</accession>
<feature type="domain" description="Cytosolic endo-beta-N-acetylglucosaminidase TIM barrel" evidence="2">
    <location>
        <begin position="263"/>
        <end position="339"/>
    </location>
</feature>
<keyword evidence="1" id="KW-1133">Transmembrane helix</keyword>
<dbReference type="AlphaFoldDB" id="A0A024TSI2"/>
<dbReference type="GeneID" id="20086873"/>
<dbReference type="PANTHER" id="PTHR13246">
    <property type="entry name" value="ENDO BETA N-ACETYLGLUCOSAMINIDASE"/>
    <property type="match status" value="1"/>
</dbReference>
<feature type="transmembrane region" description="Helical" evidence="1">
    <location>
        <begin position="13"/>
        <end position="34"/>
    </location>
</feature>
<dbReference type="eggNOG" id="KOG2331">
    <property type="taxonomic scope" value="Eukaryota"/>
</dbReference>
<dbReference type="Gene3D" id="2.60.120.260">
    <property type="entry name" value="Galactose-binding domain-like"/>
    <property type="match status" value="1"/>
</dbReference>
<dbReference type="InterPro" id="IPR005201">
    <property type="entry name" value="TIM_ENGase"/>
</dbReference>